<name>A0A4Y3TLZ5_9PROT</name>
<evidence type="ECO:0000256" key="1">
    <source>
        <dbReference type="ARBA" id="ARBA00006739"/>
    </source>
</evidence>
<dbReference type="STRING" id="104099.AD949_10475"/>
<dbReference type="Pfam" id="PF13641">
    <property type="entry name" value="Glyco_tranf_2_3"/>
    <property type="match status" value="1"/>
</dbReference>
<accession>A0A4Y3TLZ5</accession>
<evidence type="ECO:0000313" key="5">
    <source>
        <dbReference type="Proteomes" id="UP000317617"/>
    </source>
</evidence>
<dbReference type="EMBL" id="BJMU01000004">
    <property type="protein sequence ID" value="GEB82808.1"/>
    <property type="molecule type" value="Genomic_DNA"/>
</dbReference>
<evidence type="ECO:0000256" key="3">
    <source>
        <dbReference type="ARBA" id="ARBA00022679"/>
    </source>
</evidence>
<dbReference type="PANTHER" id="PTHR43179">
    <property type="entry name" value="RHAMNOSYLTRANSFERASE WBBL"/>
    <property type="match status" value="1"/>
</dbReference>
<organism evidence="4 5">
    <name type="scientific">Acetobacter orleanensis</name>
    <dbReference type="NCBI Taxonomy" id="104099"/>
    <lineage>
        <taxon>Bacteria</taxon>
        <taxon>Pseudomonadati</taxon>
        <taxon>Pseudomonadota</taxon>
        <taxon>Alphaproteobacteria</taxon>
        <taxon>Acetobacterales</taxon>
        <taxon>Acetobacteraceae</taxon>
        <taxon>Acetobacter</taxon>
    </lineage>
</organism>
<comment type="caution">
    <text evidence="4">The sequence shown here is derived from an EMBL/GenBank/DDBJ whole genome shotgun (WGS) entry which is preliminary data.</text>
</comment>
<dbReference type="Gene3D" id="3.90.550.10">
    <property type="entry name" value="Spore Coat Polysaccharide Biosynthesis Protein SpsA, Chain A"/>
    <property type="match status" value="1"/>
</dbReference>
<reference evidence="4 5" key="1">
    <citation type="submission" date="2019-06" db="EMBL/GenBank/DDBJ databases">
        <title>Whole genome shotgun sequence of Acetobacter orleanensis NBRC 13752.</title>
        <authorList>
            <person name="Hosoyama A."/>
            <person name="Uohara A."/>
            <person name="Ohji S."/>
            <person name="Ichikawa N."/>
        </authorList>
    </citation>
    <scope>NUCLEOTIDE SEQUENCE [LARGE SCALE GENOMIC DNA]</scope>
    <source>
        <strain evidence="4 5">NBRC 13752</strain>
    </source>
</reference>
<keyword evidence="5" id="KW-1185">Reference proteome</keyword>
<dbReference type="Proteomes" id="UP000317617">
    <property type="component" value="Unassembled WGS sequence"/>
</dbReference>
<sequence length="356" mass="39828">MLVDSSPMEKIMTSSDALTEQAILDGTCAVVVTYGHRLAFVEQVLHAAFQAAAGHVILVDNGTEQGVASSLKSCAAAWGADRVTSIRLEHNGGSAAGFAAGIAAAAQRAQTRHIWTLDDDTVALPDALKALARTWQLMGANPSNCLASFRQDKRTYVKLVNKNKPNAIQPNSFFGFSAQAPFQKKNVAVWQKDGLECRSMEMGAYGGLWFHKDWVQRIGLPDQRFFLYFDDYNYTLRITHQGGALWMCRNSVLTDLEQSWTQTSSCLHPWLQEQEGMRRPYFALRNRVVIEQNSIDCQPVYYLNMVLFLIVKVLCRTPGSLVCHALHPLRMMRRWRVLLGAIQDGLSGNFENKILK</sequence>
<dbReference type="AlphaFoldDB" id="A0A4Y3TLZ5"/>
<gene>
    <name evidence="4" type="ORF">AOR01nite_12850</name>
</gene>
<dbReference type="PANTHER" id="PTHR43179:SF12">
    <property type="entry name" value="GALACTOFURANOSYLTRANSFERASE GLFT2"/>
    <property type="match status" value="1"/>
</dbReference>
<evidence type="ECO:0008006" key="6">
    <source>
        <dbReference type="Google" id="ProtNLM"/>
    </source>
</evidence>
<keyword evidence="3" id="KW-0808">Transferase</keyword>
<evidence type="ECO:0000313" key="4">
    <source>
        <dbReference type="EMBL" id="GEB82808.1"/>
    </source>
</evidence>
<dbReference type="GO" id="GO:0016757">
    <property type="term" value="F:glycosyltransferase activity"/>
    <property type="evidence" value="ECO:0007669"/>
    <property type="project" value="UniProtKB-KW"/>
</dbReference>
<keyword evidence="2" id="KW-0328">Glycosyltransferase</keyword>
<comment type="similarity">
    <text evidence="1">Belongs to the glycosyltransferase 2 family.</text>
</comment>
<protein>
    <recommendedName>
        <fullName evidence="6">Glycosyl transferase</fullName>
    </recommendedName>
</protein>
<dbReference type="InterPro" id="IPR029044">
    <property type="entry name" value="Nucleotide-diphossugar_trans"/>
</dbReference>
<evidence type="ECO:0000256" key="2">
    <source>
        <dbReference type="ARBA" id="ARBA00022676"/>
    </source>
</evidence>
<dbReference type="SUPFAM" id="SSF53448">
    <property type="entry name" value="Nucleotide-diphospho-sugar transferases"/>
    <property type="match status" value="1"/>
</dbReference>
<proteinExistence type="inferred from homology"/>